<evidence type="ECO:0000256" key="5">
    <source>
        <dbReference type="ARBA" id="ARBA00022729"/>
    </source>
</evidence>
<dbReference type="GO" id="GO:0060320">
    <property type="term" value="P:rejection of self pollen"/>
    <property type="evidence" value="ECO:0007669"/>
    <property type="project" value="UniProtKB-KW"/>
</dbReference>
<evidence type="ECO:0000256" key="1">
    <source>
        <dbReference type="ARBA" id="ARBA00004613"/>
    </source>
</evidence>
<name>A0A540KTV7_MALBA</name>
<proteinExistence type="inferred from homology"/>
<comment type="caution">
    <text evidence="7">The sequence shown here is derived from an EMBL/GenBank/DDBJ whole genome shotgun (WGS) entry which is preliminary data.</text>
</comment>
<sequence length="128" mass="15293">MHFLSTVHGEHEYDDIVLIVNRLGGGTKLKVHCKTEDDDFGLQILEDGHEVYWWFRRNFFGNTLIYCFLQWKNSPWYTFDAYSRVVSAFHAQVYSMDRDRKLRYHSNGDYSERPGEDRTVPLKPYYGK</sequence>
<dbReference type="GO" id="GO:0005576">
    <property type="term" value="C:extracellular region"/>
    <property type="evidence" value="ECO:0007669"/>
    <property type="project" value="UniProtKB-SubCell"/>
</dbReference>
<dbReference type="AlphaFoldDB" id="A0A540KTV7"/>
<dbReference type="EMBL" id="VIEB01000949">
    <property type="protein sequence ID" value="TQD77663.1"/>
    <property type="molecule type" value="Genomic_DNA"/>
</dbReference>
<gene>
    <name evidence="7" type="ORF">C1H46_036802</name>
</gene>
<dbReference type="Proteomes" id="UP000315295">
    <property type="component" value="Unassembled WGS sequence"/>
</dbReference>
<comment type="similarity">
    <text evidence="2 6">Belongs to the plant self-incompatibility (S1) protein family.</text>
</comment>
<evidence type="ECO:0000313" key="7">
    <source>
        <dbReference type="EMBL" id="TQD77663.1"/>
    </source>
</evidence>
<keyword evidence="4 6" id="KW-0964">Secreted</keyword>
<evidence type="ECO:0000313" key="8">
    <source>
        <dbReference type="Proteomes" id="UP000315295"/>
    </source>
</evidence>
<organism evidence="7 8">
    <name type="scientific">Malus baccata</name>
    <name type="common">Siberian crab apple</name>
    <name type="synonym">Pyrus baccata</name>
    <dbReference type="NCBI Taxonomy" id="106549"/>
    <lineage>
        <taxon>Eukaryota</taxon>
        <taxon>Viridiplantae</taxon>
        <taxon>Streptophyta</taxon>
        <taxon>Embryophyta</taxon>
        <taxon>Tracheophyta</taxon>
        <taxon>Spermatophyta</taxon>
        <taxon>Magnoliopsida</taxon>
        <taxon>eudicotyledons</taxon>
        <taxon>Gunneridae</taxon>
        <taxon>Pentapetalae</taxon>
        <taxon>rosids</taxon>
        <taxon>fabids</taxon>
        <taxon>Rosales</taxon>
        <taxon>Rosaceae</taxon>
        <taxon>Amygdaloideae</taxon>
        <taxon>Maleae</taxon>
        <taxon>Malus</taxon>
    </lineage>
</organism>
<accession>A0A540KTV7</accession>
<dbReference type="PANTHER" id="PTHR31232">
    <property type="match status" value="1"/>
</dbReference>
<comment type="subcellular location">
    <subcellularLocation>
        <location evidence="1 6">Secreted</location>
    </subcellularLocation>
</comment>
<dbReference type="PANTHER" id="PTHR31232:SF18">
    <property type="entry name" value="S-PROTEIN HOMOLOG"/>
    <property type="match status" value="1"/>
</dbReference>
<keyword evidence="3 6" id="KW-0713">Self-incompatibility</keyword>
<evidence type="ECO:0000256" key="2">
    <source>
        <dbReference type="ARBA" id="ARBA00005581"/>
    </source>
</evidence>
<evidence type="ECO:0000256" key="4">
    <source>
        <dbReference type="ARBA" id="ARBA00022525"/>
    </source>
</evidence>
<dbReference type="Pfam" id="PF05938">
    <property type="entry name" value="Self-incomp_S1"/>
    <property type="match status" value="1"/>
</dbReference>
<keyword evidence="5" id="KW-0732">Signal</keyword>
<reference evidence="7 8" key="1">
    <citation type="journal article" date="2019" name="G3 (Bethesda)">
        <title>Sequencing of a Wild Apple (Malus baccata) Genome Unravels the Differences Between Cultivated and Wild Apple Species Regarding Disease Resistance and Cold Tolerance.</title>
        <authorList>
            <person name="Chen X."/>
        </authorList>
    </citation>
    <scope>NUCLEOTIDE SEQUENCE [LARGE SCALE GENOMIC DNA]</scope>
    <source>
        <strain evidence="8">cv. Shandingzi</strain>
        <tissue evidence="7">Leaves</tissue>
    </source>
</reference>
<evidence type="ECO:0000256" key="3">
    <source>
        <dbReference type="ARBA" id="ARBA00022471"/>
    </source>
</evidence>
<protein>
    <recommendedName>
        <fullName evidence="6">S-protein homolog</fullName>
    </recommendedName>
</protein>
<keyword evidence="8" id="KW-1185">Reference proteome</keyword>
<evidence type="ECO:0000256" key="6">
    <source>
        <dbReference type="RuleBase" id="RU367044"/>
    </source>
</evidence>
<dbReference type="InterPro" id="IPR010264">
    <property type="entry name" value="Self-incomp_S1"/>
</dbReference>